<evidence type="ECO:0000313" key="5">
    <source>
        <dbReference type="Proteomes" id="UP000314986"/>
    </source>
</evidence>
<dbReference type="GO" id="GO:0016772">
    <property type="term" value="F:transferase activity, transferring phosphorus-containing groups"/>
    <property type="evidence" value="ECO:0007669"/>
    <property type="project" value="InterPro"/>
</dbReference>
<reference evidence="5" key="1">
    <citation type="journal article" date="2006" name="Science">
        <title>Ancient noncoding elements conserved in the human genome.</title>
        <authorList>
            <person name="Venkatesh B."/>
            <person name="Kirkness E.F."/>
            <person name="Loh Y.H."/>
            <person name="Halpern A.L."/>
            <person name="Lee A.P."/>
            <person name="Johnson J."/>
            <person name="Dandona N."/>
            <person name="Viswanathan L.D."/>
            <person name="Tay A."/>
            <person name="Venter J.C."/>
            <person name="Strausberg R.L."/>
            <person name="Brenner S."/>
        </authorList>
    </citation>
    <scope>NUCLEOTIDE SEQUENCE [LARGE SCALE GENOMIC DNA]</scope>
</reference>
<gene>
    <name evidence="4" type="primary">fpgt</name>
</gene>
<feature type="domain" description="GDP-fucose pyrophosphorylase" evidence="3">
    <location>
        <begin position="115"/>
        <end position="540"/>
    </location>
</feature>
<dbReference type="InterPro" id="IPR012120">
    <property type="entry name" value="Fucose-1-phosphate_GuaTrfase"/>
</dbReference>
<dbReference type="PANTHER" id="PTHR15045">
    <property type="entry name" value="FUCOSE-1-PHOSPHATE GUANYLYLTRANSFERASE"/>
    <property type="match status" value="1"/>
</dbReference>
<dbReference type="PIRSF" id="PIRSF036640">
    <property type="entry name" value="FPGT"/>
    <property type="match status" value="1"/>
</dbReference>
<dbReference type="InterPro" id="IPR012887">
    <property type="entry name" value="GDP_fucose_pyrophosphorylase"/>
</dbReference>
<accession>A0A4W3I310</accession>
<sequence length="606" mass="67776">MDRTSWAKRGSPLRPAARRVLLSLRFDIALFTSSRLTVFAGKEVKTGEFWNVVVITAADASQELVYKQQITKKLERKELPLGVRYHVFADPVGPKIGNGGSTLFALKRLEELYEDKLDDFTVLLIHAGGYSQRLPTASALGKIFTALPLGDPIYQMLELKLAMYVDFPAYMKPGVLVTCADDIEMYSVEETEVIKFDRTGFTALAHPSPLSIGTTHGVFVLEPLEVKDQELEYKLCRNFLHKPSIEKMYEAGAVCRKHNKFPPIQNSGDSSMLDLVYTDSTFYFDRATAKHLLMLLKEIDPISCEIDAYGDFLQALGPDATQEYTKNTANVSKEEARLVQIRKKIFFYLQGTPLNVIALNNSKFYHIGTTQEYLFNLTTDRKLKAELGILSNASRINQISAEEKGVIHCIIQSIVEPGCEIAPGSVIEYSRVGADTSVGANTIISGCFIKGKSMIPANMLMHSLSVKIDNAPAFVTVMFGIEDNLKKTVMSLSDINKLQLFGRNFKDCIEHFGLTVSEELFSGNKSSLSLWSAKLFPACDSLSESASMVLKMQEALHKNSFHHFAKDLKLLSIKEILHHKDVEAMLSFREKLIEEINQLKHTGEIN</sequence>
<dbReference type="OMA" id="DMIAYRE"/>
<reference evidence="4" key="4">
    <citation type="submission" date="2025-08" db="UniProtKB">
        <authorList>
            <consortium name="Ensembl"/>
        </authorList>
    </citation>
    <scope>IDENTIFICATION</scope>
</reference>
<protein>
    <submittedName>
        <fullName evidence="4">Fucose-1-phosphate guanylyltransferase</fullName>
    </submittedName>
</protein>
<keyword evidence="2" id="KW-0547">Nucleotide-binding</keyword>
<reference evidence="5" key="3">
    <citation type="journal article" date="2014" name="Nature">
        <title>Elephant shark genome provides unique insights into gnathostome evolution.</title>
        <authorList>
            <consortium name="International Elephant Shark Genome Sequencing Consortium"/>
            <person name="Venkatesh B."/>
            <person name="Lee A.P."/>
            <person name="Ravi V."/>
            <person name="Maurya A.K."/>
            <person name="Lian M.M."/>
            <person name="Swann J.B."/>
            <person name="Ohta Y."/>
            <person name="Flajnik M.F."/>
            <person name="Sutoh Y."/>
            <person name="Kasahara M."/>
            <person name="Hoon S."/>
            <person name="Gangu V."/>
            <person name="Roy S.W."/>
            <person name="Irimia M."/>
            <person name="Korzh V."/>
            <person name="Kondrychyn I."/>
            <person name="Lim Z.W."/>
            <person name="Tay B.H."/>
            <person name="Tohari S."/>
            <person name="Kong K.W."/>
            <person name="Ho S."/>
            <person name="Lorente-Galdos B."/>
            <person name="Quilez J."/>
            <person name="Marques-Bonet T."/>
            <person name="Raney B.J."/>
            <person name="Ingham P.W."/>
            <person name="Tay A."/>
            <person name="Hillier L.W."/>
            <person name="Minx P."/>
            <person name="Boehm T."/>
            <person name="Wilson R.K."/>
            <person name="Brenner S."/>
            <person name="Warren W.C."/>
        </authorList>
    </citation>
    <scope>NUCLEOTIDE SEQUENCE [LARGE SCALE GENOMIC DNA]</scope>
</reference>
<dbReference type="STRING" id="7868.ENSCMIP00000021532"/>
<dbReference type="Proteomes" id="UP000314986">
    <property type="component" value="Unassembled WGS sequence"/>
</dbReference>
<evidence type="ECO:0000259" key="3">
    <source>
        <dbReference type="Pfam" id="PF07959"/>
    </source>
</evidence>
<keyword evidence="5" id="KW-1185">Reference proteome</keyword>
<reference evidence="4" key="5">
    <citation type="submission" date="2025-09" db="UniProtKB">
        <authorList>
            <consortium name="Ensembl"/>
        </authorList>
    </citation>
    <scope>IDENTIFICATION</scope>
</reference>
<keyword evidence="1" id="KW-0808">Transferase</keyword>
<dbReference type="Pfam" id="PF07959">
    <property type="entry name" value="Fucose_pyrophosphorylase"/>
    <property type="match status" value="1"/>
</dbReference>
<dbReference type="AlphaFoldDB" id="A0A4W3I310"/>
<dbReference type="GeneTree" id="ENSGT00780000122095"/>
<dbReference type="SUPFAM" id="SSF51161">
    <property type="entry name" value="Trimeric LpxA-like enzymes"/>
    <property type="match status" value="1"/>
</dbReference>
<evidence type="ECO:0000256" key="2">
    <source>
        <dbReference type="ARBA" id="ARBA00022741"/>
    </source>
</evidence>
<dbReference type="InterPro" id="IPR011004">
    <property type="entry name" value="Trimer_LpxA-like_sf"/>
</dbReference>
<name>A0A4W3I310_CALMI</name>
<evidence type="ECO:0000313" key="4">
    <source>
        <dbReference type="Ensembl" id="ENSCMIP00000021532.1"/>
    </source>
</evidence>
<dbReference type="Gene3D" id="2.160.10.10">
    <property type="entry name" value="Hexapeptide repeat proteins"/>
    <property type="match status" value="1"/>
</dbReference>
<dbReference type="GO" id="GO:0042350">
    <property type="term" value="P:GDP-L-fucose biosynthetic process"/>
    <property type="evidence" value="ECO:0007669"/>
    <property type="project" value="UniProtKB-ARBA"/>
</dbReference>
<organism evidence="4 5">
    <name type="scientific">Callorhinchus milii</name>
    <name type="common">Ghost shark</name>
    <dbReference type="NCBI Taxonomy" id="7868"/>
    <lineage>
        <taxon>Eukaryota</taxon>
        <taxon>Metazoa</taxon>
        <taxon>Chordata</taxon>
        <taxon>Craniata</taxon>
        <taxon>Vertebrata</taxon>
        <taxon>Chondrichthyes</taxon>
        <taxon>Holocephali</taxon>
        <taxon>Chimaeriformes</taxon>
        <taxon>Callorhinchidae</taxon>
        <taxon>Callorhinchus</taxon>
    </lineage>
</organism>
<dbReference type="GO" id="GO:0000166">
    <property type="term" value="F:nucleotide binding"/>
    <property type="evidence" value="ECO:0007669"/>
    <property type="project" value="UniProtKB-KW"/>
</dbReference>
<proteinExistence type="predicted"/>
<reference evidence="5" key="2">
    <citation type="journal article" date="2007" name="PLoS Biol.">
        <title>Survey sequencing and comparative analysis of the elephant shark (Callorhinchus milii) genome.</title>
        <authorList>
            <person name="Venkatesh B."/>
            <person name="Kirkness E.F."/>
            <person name="Loh Y.H."/>
            <person name="Halpern A.L."/>
            <person name="Lee A.P."/>
            <person name="Johnson J."/>
            <person name="Dandona N."/>
            <person name="Viswanathan L.D."/>
            <person name="Tay A."/>
            <person name="Venter J.C."/>
            <person name="Strausberg R.L."/>
            <person name="Brenner S."/>
        </authorList>
    </citation>
    <scope>NUCLEOTIDE SEQUENCE [LARGE SCALE GENOMIC DNA]</scope>
</reference>
<evidence type="ECO:0000256" key="1">
    <source>
        <dbReference type="ARBA" id="ARBA00022679"/>
    </source>
</evidence>
<dbReference type="PANTHER" id="PTHR15045:SF1">
    <property type="entry name" value="FUCOSE-1-PHOSPHATE GUANYLYLTRANSFERASE"/>
    <property type="match status" value="1"/>
</dbReference>
<dbReference type="Ensembl" id="ENSCMIT00000021917.1">
    <property type="protein sequence ID" value="ENSCMIP00000021532.1"/>
    <property type="gene ID" value="ENSCMIG00000009798.1"/>
</dbReference>
<dbReference type="InParanoid" id="A0A4W3I310"/>